<gene>
    <name evidence="1" type="ORF">BEN51_05065</name>
</gene>
<dbReference type="EMBL" id="CP016786">
    <property type="protein sequence ID" value="ASW42861.1"/>
    <property type="molecule type" value="Genomic_DNA"/>
</dbReference>
<dbReference type="KEGG" id="cia:BEN51_05065"/>
<organism evidence="1 2">
    <name type="scientific">Clostridium isatidis</name>
    <dbReference type="NCBI Taxonomy" id="182773"/>
    <lineage>
        <taxon>Bacteria</taxon>
        <taxon>Bacillati</taxon>
        <taxon>Bacillota</taxon>
        <taxon>Clostridia</taxon>
        <taxon>Eubacteriales</taxon>
        <taxon>Clostridiaceae</taxon>
        <taxon>Clostridium</taxon>
    </lineage>
</organism>
<protein>
    <submittedName>
        <fullName evidence="1">Uncharacterized protein</fullName>
    </submittedName>
</protein>
<evidence type="ECO:0000313" key="1">
    <source>
        <dbReference type="EMBL" id="ASW42861.1"/>
    </source>
</evidence>
<accession>A0A343JBF3</accession>
<dbReference type="RefSeq" id="WP_119864999.1">
    <property type="nucleotide sequence ID" value="NZ_CP016786.1"/>
</dbReference>
<evidence type="ECO:0000313" key="2">
    <source>
        <dbReference type="Proteomes" id="UP000264883"/>
    </source>
</evidence>
<reference evidence="1 2" key="1">
    <citation type="submission" date="2016-08" db="EMBL/GenBank/DDBJ databases">
        <title>Complete Genome Sequence Of The Indigo Reducing Clostridium isatidis DSM15098.</title>
        <authorList>
            <person name="Little G.T."/>
            <person name="Minton N.P."/>
        </authorList>
    </citation>
    <scope>NUCLEOTIDE SEQUENCE [LARGE SCALE GENOMIC DNA]</scope>
    <source>
        <strain evidence="1 2">DSM 15098</strain>
    </source>
</reference>
<keyword evidence="2" id="KW-1185">Reference proteome</keyword>
<proteinExistence type="predicted"/>
<name>A0A343JBF3_9CLOT</name>
<sequence length="197" mass="23215">MLKRNITRERKDMSKEVYSSSLKAIIGEVKNRETLGKVLNSFLNSKEGSMSGELIYKKTILKVVSYALESRYNLVFFSTLDKDKYSTLYRDLAKDKKLKLIVLHNRYYNYIKNDKELSSKNIFAESYKVSYNEISLDKLSNEEREVYNWIKILINRYKISINISTIAITENKIISYESEKDKIIISRESLRCVYSCF</sequence>
<dbReference type="AlphaFoldDB" id="A0A343JBF3"/>
<dbReference type="Proteomes" id="UP000264883">
    <property type="component" value="Chromosome"/>
</dbReference>